<dbReference type="Gene3D" id="3.90.79.10">
    <property type="entry name" value="Nucleoside Triphosphate Pyrophosphohydrolase"/>
    <property type="match status" value="1"/>
</dbReference>
<dbReference type="Pfam" id="PF00293">
    <property type="entry name" value="NUDIX"/>
    <property type="match status" value="1"/>
</dbReference>
<accession>A0A853KAP1</accession>
<dbReference type="InterPro" id="IPR000086">
    <property type="entry name" value="NUDIX_hydrolase_dom"/>
</dbReference>
<comment type="caution">
    <text evidence="5">The sequence shown here is derived from an EMBL/GenBank/DDBJ whole genome shotgun (WGS) entry which is preliminary data.</text>
</comment>
<dbReference type="PROSITE" id="PS00893">
    <property type="entry name" value="NUDIX_BOX"/>
    <property type="match status" value="1"/>
</dbReference>
<evidence type="ECO:0000256" key="2">
    <source>
        <dbReference type="ARBA" id="ARBA00022801"/>
    </source>
</evidence>
<dbReference type="InterPro" id="IPR020084">
    <property type="entry name" value="NUDIX_hydrolase_CS"/>
</dbReference>
<dbReference type="AlphaFoldDB" id="A0A853KAP1"/>
<dbReference type="InterPro" id="IPR015797">
    <property type="entry name" value="NUDIX_hydrolase-like_dom_sf"/>
</dbReference>
<sequence length="123" mass="13764">MIAEGVVIQDNKILMVRQKVSRGAIVWNFPGGQIDPNETPEEACVRELKEETGYDVFVTKLIRQCVGKFTFGVTIVSGSLHLDKTRPENADIIEVKWINLDDAKKIDRITRPVIDEIIGGLSL</sequence>
<dbReference type="Proteomes" id="UP000077421">
    <property type="component" value="Unassembled WGS sequence"/>
</dbReference>
<dbReference type="RefSeq" id="WP_067565414.1">
    <property type="nucleotide sequence ID" value="NZ_LSUQ01000034.1"/>
</dbReference>
<keyword evidence="2 3" id="KW-0378">Hydrolase</keyword>
<evidence type="ECO:0000313" key="6">
    <source>
        <dbReference type="Proteomes" id="UP000077421"/>
    </source>
</evidence>
<dbReference type="EMBL" id="LSUQ01000034">
    <property type="protein sequence ID" value="OAG93468.1"/>
    <property type="molecule type" value="Genomic_DNA"/>
</dbReference>
<comment type="cofactor">
    <cofactor evidence="1">
        <name>Mg(2+)</name>
        <dbReference type="ChEBI" id="CHEBI:18420"/>
    </cofactor>
</comment>
<dbReference type="OrthoDB" id="9800077at2"/>
<dbReference type="PANTHER" id="PTHR43046">
    <property type="entry name" value="GDP-MANNOSE MANNOSYL HYDROLASE"/>
    <property type="match status" value="1"/>
</dbReference>
<name>A0A853KAP1_9BACL</name>
<dbReference type="SUPFAM" id="SSF55811">
    <property type="entry name" value="Nudix"/>
    <property type="match status" value="1"/>
</dbReference>
<feature type="domain" description="Nudix hydrolase" evidence="4">
    <location>
        <begin position="1"/>
        <end position="122"/>
    </location>
</feature>
<comment type="similarity">
    <text evidence="3">Belongs to the Nudix hydrolase family.</text>
</comment>
<dbReference type="PRINTS" id="PR00502">
    <property type="entry name" value="NUDIXFAMILY"/>
</dbReference>
<dbReference type="InterPro" id="IPR020476">
    <property type="entry name" value="Nudix_hydrolase"/>
</dbReference>
<dbReference type="PROSITE" id="PS51462">
    <property type="entry name" value="NUDIX"/>
    <property type="match status" value="1"/>
</dbReference>
<reference evidence="5 6" key="1">
    <citation type="submission" date="2016-02" db="EMBL/GenBank/DDBJ databases">
        <title>Draft genome sequence of Acidibacillus ferrooxidans SLC66.</title>
        <authorList>
            <person name="Oliveira G."/>
            <person name="Nancucheo I."/>
            <person name="Dall'Agnol H."/>
            <person name="Johnson B."/>
            <person name="Oliveira R."/>
            <person name="Nunes G.L."/>
            <person name="Tzotzos G."/>
            <person name="Orellana S.C."/>
            <person name="Salim A.C."/>
            <person name="Araujo F.M."/>
        </authorList>
    </citation>
    <scope>NUCLEOTIDE SEQUENCE [LARGE SCALE GENOMIC DNA]</scope>
    <source>
        <strain evidence="5 6">SLC66</strain>
    </source>
</reference>
<evidence type="ECO:0000313" key="5">
    <source>
        <dbReference type="EMBL" id="OAG93468.1"/>
    </source>
</evidence>
<protein>
    <submittedName>
        <fullName evidence="5">DNA mismatch repair protein MutT</fullName>
    </submittedName>
</protein>
<dbReference type="PANTHER" id="PTHR43046:SF14">
    <property type="entry name" value="MUTT_NUDIX FAMILY PROTEIN"/>
    <property type="match status" value="1"/>
</dbReference>
<evidence type="ECO:0000259" key="4">
    <source>
        <dbReference type="PROSITE" id="PS51462"/>
    </source>
</evidence>
<proteinExistence type="inferred from homology"/>
<gene>
    <name evidence="5" type="ORF">AYW79_10590</name>
</gene>
<dbReference type="GO" id="GO:0016787">
    <property type="term" value="F:hydrolase activity"/>
    <property type="evidence" value="ECO:0007669"/>
    <property type="project" value="UniProtKB-KW"/>
</dbReference>
<evidence type="ECO:0000256" key="1">
    <source>
        <dbReference type="ARBA" id="ARBA00001946"/>
    </source>
</evidence>
<organism evidence="5 6">
    <name type="scientific">Ferroacidibacillus organovorans</name>
    <dbReference type="NCBI Taxonomy" id="1765683"/>
    <lineage>
        <taxon>Bacteria</taxon>
        <taxon>Bacillati</taxon>
        <taxon>Bacillota</taxon>
        <taxon>Bacilli</taxon>
        <taxon>Bacillales</taxon>
        <taxon>Alicyclobacillaceae</taxon>
        <taxon>Ferroacidibacillus</taxon>
    </lineage>
</organism>
<evidence type="ECO:0000256" key="3">
    <source>
        <dbReference type="RuleBase" id="RU003476"/>
    </source>
</evidence>